<protein>
    <submittedName>
        <fullName evidence="2">Uncharacterized protein</fullName>
    </submittedName>
</protein>
<gene>
    <name evidence="2" type="ORF">HYPSUDRAFT_680707</name>
</gene>
<feature type="transmembrane region" description="Helical" evidence="1">
    <location>
        <begin position="22"/>
        <end position="48"/>
    </location>
</feature>
<dbReference type="OMA" id="FIWSNEV"/>
<evidence type="ECO:0000256" key="1">
    <source>
        <dbReference type="SAM" id="Phobius"/>
    </source>
</evidence>
<feature type="transmembrane region" description="Helical" evidence="1">
    <location>
        <begin position="227"/>
        <end position="247"/>
    </location>
</feature>
<feature type="transmembrane region" description="Helical" evidence="1">
    <location>
        <begin position="156"/>
        <end position="179"/>
    </location>
</feature>
<organism evidence="2 3">
    <name type="scientific">Hypholoma sublateritium (strain FD-334 SS-4)</name>
    <dbReference type="NCBI Taxonomy" id="945553"/>
    <lineage>
        <taxon>Eukaryota</taxon>
        <taxon>Fungi</taxon>
        <taxon>Dikarya</taxon>
        <taxon>Basidiomycota</taxon>
        <taxon>Agaricomycotina</taxon>
        <taxon>Agaricomycetes</taxon>
        <taxon>Agaricomycetidae</taxon>
        <taxon>Agaricales</taxon>
        <taxon>Agaricineae</taxon>
        <taxon>Strophariaceae</taxon>
        <taxon>Hypholoma</taxon>
    </lineage>
</organism>
<dbReference type="Proteomes" id="UP000054270">
    <property type="component" value="Unassembled WGS sequence"/>
</dbReference>
<feature type="transmembrane region" description="Helical" evidence="1">
    <location>
        <begin position="200"/>
        <end position="221"/>
    </location>
</feature>
<feature type="transmembrane region" description="Helical" evidence="1">
    <location>
        <begin position="98"/>
        <end position="118"/>
    </location>
</feature>
<evidence type="ECO:0000313" key="3">
    <source>
        <dbReference type="Proteomes" id="UP000054270"/>
    </source>
</evidence>
<accession>A0A0D2ME10</accession>
<dbReference type="OrthoDB" id="3226582at2759"/>
<dbReference type="EMBL" id="KN817555">
    <property type="protein sequence ID" value="KJA21788.1"/>
    <property type="molecule type" value="Genomic_DNA"/>
</dbReference>
<keyword evidence="1" id="KW-0472">Membrane</keyword>
<feature type="transmembrane region" description="Helical" evidence="1">
    <location>
        <begin position="125"/>
        <end position="144"/>
    </location>
</feature>
<keyword evidence="1" id="KW-0812">Transmembrane</keyword>
<proteinExistence type="predicted"/>
<dbReference type="AlphaFoldDB" id="A0A0D2ME10"/>
<name>A0A0D2ME10_HYPSF</name>
<sequence>MSSSTLHISGGSIALPSTLSPYFGAVLCETFLYGLYVILYAICAYVLLSRNKRLHWILLVSATVMFALATSDIIYTYYIVFLKLVNGGLTSSDLRPKYWLYITNNVLADTLLLYRCWVVWEYKKLVIVGPVIMLLAGTGCGYVLEGEAPGLSDKGWVYLVMTLLLNMFLSALTAGRIWWLARKAKLILDTGLLRRYSATITILVESGVIYSLYIILVLGFWRHSIAHIILDCGLIQVVGVIPTLIIVQVGLGRAVHDIEANDAIARLEGNKTGEELVVHCVRSRECHHASSETFLGPGPDSASSGTAAEMEHEIGIESLRQLRGDSLQLTWEFGVSMSPPQEFDVLQQAAASKTI</sequence>
<keyword evidence="1" id="KW-1133">Transmembrane helix</keyword>
<keyword evidence="3" id="KW-1185">Reference proteome</keyword>
<dbReference type="STRING" id="945553.A0A0D2ME10"/>
<evidence type="ECO:0000313" key="2">
    <source>
        <dbReference type="EMBL" id="KJA21788.1"/>
    </source>
</evidence>
<feature type="transmembrane region" description="Helical" evidence="1">
    <location>
        <begin position="55"/>
        <end position="78"/>
    </location>
</feature>
<reference evidence="3" key="1">
    <citation type="submission" date="2014-04" db="EMBL/GenBank/DDBJ databases">
        <title>Evolutionary Origins and Diversification of the Mycorrhizal Mutualists.</title>
        <authorList>
            <consortium name="DOE Joint Genome Institute"/>
            <consortium name="Mycorrhizal Genomics Consortium"/>
            <person name="Kohler A."/>
            <person name="Kuo A."/>
            <person name="Nagy L.G."/>
            <person name="Floudas D."/>
            <person name="Copeland A."/>
            <person name="Barry K.W."/>
            <person name="Cichocki N."/>
            <person name="Veneault-Fourrey C."/>
            <person name="LaButti K."/>
            <person name="Lindquist E.A."/>
            <person name="Lipzen A."/>
            <person name="Lundell T."/>
            <person name="Morin E."/>
            <person name="Murat C."/>
            <person name="Riley R."/>
            <person name="Ohm R."/>
            <person name="Sun H."/>
            <person name="Tunlid A."/>
            <person name="Henrissat B."/>
            <person name="Grigoriev I.V."/>
            <person name="Hibbett D.S."/>
            <person name="Martin F."/>
        </authorList>
    </citation>
    <scope>NUCLEOTIDE SEQUENCE [LARGE SCALE GENOMIC DNA]</scope>
    <source>
        <strain evidence="3">FD-334 SS-4</strain>
    </source>
</reference>